<dbReference type="Gene3D" id="2.30.330.10">
    <property type="entry name" value="SpoA-like"/>
    <property type="match status" value="1"/>
</dbReference>
<evidence type="ECO:0000256" key="5">
    <source>
        <dbReference type="ARBA" id="ARBA00022500"/>
    </source>
</evidence>
<evidence type="ECO:0000256" key="4">
    <source>
        <dbReference type="ARBA" id="ARBA00022475"/>
    </source>
</evidence>
<sequence length="106" mass="11748">MDNKEAAKSQAKAAQRVEEGAKNLEFLLDLPLNVSVEVGRSRIMIKDLLQMREGNVIELDKLAGEPLDLYVNSRLIARGEAVLVNDKFGIRLTDVVSPTERIETLG</sequence>
<dbReference type="NCBIfam" id="TIGR02480">
    <property type="entry name" value="fliN"/>
    <property type="match status" value="1"/>
</dbReference>
<dbReference type="EMBL" id="AP024355">
    <property type="protein sequence ID" value="BCR06624.1"/>
    <property type="molecule type" value="Genomic_DNA"/>
</dbReference>
<dbReference type="PANTHER" id="PTHR43484:SF1">
    <property type="entry name" value="FLAGELLAR MOTOR SWITCH PROTEIN FLIN"/>
    <property type="match status" value="1"/>
</dbReference>
<dbReference type="PANTHER" id="PTHR43484">
    <property type="match status" value="1"/>
</dbReference>
<reference evidence="9 10" key="2">
    <citation type="journal article" date="2021" name="Int. J. Syst. Evol. Microbiol.">
        <title>Isolation and Polyphasic Characterization of Desulfuromonas versatilis sp. Nov., an Electrogenic Bacteria Capable of Versatile Metabolism Isolated from a Graphene Oxide-Reducing Enrichment Culture.</title>
        <authorList>
            <person name="Xie L."/>
            <person name="Yoshida N."/>
            <person name="Ishii S."/>
            <person name="Meng L."/>
        </authorList>
    </citation>
    <scope>NUCLEOTIDE SEQUENCE [LARGE SCALE GENOMIC DNA]</scope>
    <source>
        <strain evidence="9 10">NIT-T3</strain>
    </source>
</reference>
<feature type="domain" description="Flagellar motor switch protein FliN-like C-terminal" evidence="8">
    <location>
        <begin position="27"/>
        <end position="96"/>
    </location>
</feature>
<proteinExistence type="inferred from homology"/>
<name>A0ABM8HXD3_9BACT</name>
<evidence type="ECO:0000256" key="2">
    <source>
        <dbReference type="ARBA" id="ARBA00009226"/>
    </source>
</evidence>
<evidence type="ECO:0000313" key="9">
    <source>
        <dbReference type="EMBL" id="BCR06624.1"/>
    </source>
</evidence>
<dbReference type="SUPFAM" id="SSF101801">
    <property type="entry name" value="Surface presentation of antigens (SPOA)"/>
    <property type="match status" value="1"/>
</dbReference>
<reference evidence="9 10" key="1">
    <citation type="journal article" date="2016" name="C (Basel)">
        <title>Selective Growth of and Electricity Production by Marine Exoelectrogenic Bacteria in Self-Aggregated Hydrogel of Microbially Reduced Graphene Oxide.</title>
        <authorList>
            <person name="Yoshida N."/>
            <person name="Goto Y."/>
            <person name="Miyata Y."/>
        </authorList>
    </citation>
    <scope>NUCLEOTIDE SEQUENCE [LARGE SCALE GENOMIC DNA]</scope>
    <source>
        <strain evidence="9 10">NIT-T3</strain>
    </source>
</reference>
<dbReference type="InterPro" id="IPR001172">
    <property type="entry name" value="FliN_T3SS_HrcQb"/>
</dbReference>
<dbReference type="InterPro" id="IPR051469">
    <property type="entry name" value="FliN/MopA/SpaO"/>
</dbReference>
<organism evidence="9 10">
    <name type="scientific">Desulfuromonas versatilis</name>
    <dbReference type="NCBI Taxonomy" id="2802975"/>
    <lineage>
        <taxon>Bacteria</taxon>
        <taxon>Pseudomonadati</taxon>
        <taxon>Thermodesulfobacteriota</taxon>
        <taxon>Desulfuromonadia</taxon>
        <taxon>Desulfuromonadales</taxon>
        <taxon>Desulfuromonadaceae</taxon>
        <taxon>Desulfuromonas</taxon>
    </lineage>
</organism>
<dbReference type="Pfam" id="PF01052">
    <property type="entry name" value="FliMN_C"/>
    <property type="match status" value="1"/>
</dbReference>
<gene>
    <name evidence="9" type="ORF">DESUT3_36930</name>
</gene>
<evidence type="ECO:0000259" key="8">
    <source>
        <dbReference type="Pfam" id="PF01052"/>
    </source>
</evidence>
<dbReference type="Proteomes" id="UP001319827">
    <property type="component" value="Chromosome"/>
</dbReference>
<protein>
    <recommendedName>
        <fullName evidence="3">Flagellar motor switch protein FliN</fullName>
    </recommendedName>
</protein>
<evidence type="ECO:0000256" key="1">
    <source>
        <dbReference type="ARBA" id="ARBA00004413"/>
    </source>
</evidence>
<evidence type="ECO:0000256" key="7">
    <source>
        <dbReference type="ARBA" id="ARBA00023136"/>
    </source>
</evidence>
<evidence type="ECO:0000256" key="6">
    <source>
        <dbReference type="ARBA" id="ARBA00022779"/>
    </source>
</evidence>
<comment type="subcellular location">
    <subcellularLocation>
        <location evidence="1">Cell membrane</location>
        <topology evidence="1">Peripheral membrane protein</topology>
        <orientation evidence="1">Cytoplasmic side</orientation>
    </subcellularLocation>
</comment>
<evidence type="ECO:0000313" key="10">
    <source>
        <dbReference type="Proteomes" id="UP001319827"/>
    </source>
</evidence>
<evidence type="ECO:0000256" key="3">
    <source>
        <dbReference type="ARBA" id="ARBA00021897"/>
    </source>
</evidence>
<dbReference type="InterPro" id="IPR036429">
    <property type="entry name" value="SpoA-like_sf"/>
</dbReference>
<accession>A0ABM8HXD3</accession>
<keyword evidence="7" id="KW-0472">Membrane</keyword>
<dbReference type="RefSeq" id="WP_221250009.1">
    <property type="nucleotide sequence ID" value="NZ_AP024355.1"/>
</dbReference>
<dbReference type="PRINTS" id="PR00956">
    <property type="entry name" value="FLGMOTORFLIN"/>
</dbReference>
<keyword evidence="10" id="KW-1185">Reference proteome</keyword>
<keyword evidence="4" id="KW-1003">Cell membrane</keyword>
<keyword evidence="6" id="KW-0283">Flagellar rotation</keyword>
<comment type="similarity">
    <text evidence="2">Belongs to the FliN/MopA/SpaO family.</text>
</comment>
<keyword evidence="5" id="KW-0145">Chemotaxis</keyword>
<dbReference type="InterPro" id="IPR001543">
    <property type="entry name" value="FliN-like_C"/>
</dbReference>
<dbReference type="InterPro" id="IPR012826">
    <property type="entry name" value="FliN"/>
</dbReference>